<gene>
    <name evidence="2" type="ORF">EXIGUO9Y_20027</name>
</gene>
<evidence type="ECO:0000313" key="3">
    <source>
        <dbReference type="Proteomes" id="UP000439752"/>
    </source>
</evidence>
<proteinExistence type="predicted"/>
<feature type="region of interest" description="Disordered" evidence="1">
    <location>
        <begin position="1"/>
        <end position="89"/>
    </location>
</feature>
<evidence type="ECO:0000313" key="2">
    <source>
        <dbReference type="EMBL" id="VWX34909.1"/>
    </source>
</evidence>
<accession>A0A653I7S7</accession>
<dbReference type="AlphaFoldDB" id="A0A653I7S7"/>
<feature type="region of interest" description="Disordered" evidence="1">
    <location>
        <begin position="217"/>
        <end position="236"/>
    </location>
</feature>
<feature type="compositionally biased region" description="Basic and acidic residues" evidence="1">
    <location>
        <begin position="7"/>
        <end position="42"/>
    </location>
</feature>
<name>A0A653I7S7_9BACL</name>
<keyword evidence="3" id="KW-1185">Reference proteome</keyword>
<evidence type="ECO:0000256" key="1">
    <source>
        <dbReference type="SAM" id="MobiDB-lite"/>
    </source>
</evidence>
<dbReference type="RefSeq" id="WP_159172356.1">
    <property type="nucleotide sequence ID" value="NZ_LR732308.1"/>
</dbReference>
<sequence length="263" mass="29539">MSNRYEQSLKEQAARIRRELAGEKETTPVERPKKEEREDRFVLTDVPSPIYGFQRPKKQRSIQEDVTSIESEMDVSSESEEGKTDEALENMTDETIEASGIETMEQTDLTEVDAGLVPVTDSELLNPDPSIESSTEAFAVEVLDSALTEQEPVEEEPVTELKEQDESLEMTSLSEDTVQPLVHNEDALSSENTVEHVLETEIVQDGQIFTETHAEEATEEKTQVQSSAVKKPVGPPVNVVMTTKDLMAMYRARREQNNLHGKK</sequence>
<reference evidence="2 3" key="1">
    <citation type="submission" date="2019-10" db="EMBL/GenBank/DDBJ databases">
        <authorList>
            <person name="Karimi E."/>
        </authorList>
    </citation>
    <scope>NUCLEOTIDE SEQUENCE [LARGE SCALE GENOMIC DNA]</scope>
    <source>
        <strain evidence="2">Exiguobacterium sp. 9Y</strain>
    </source>
</reference>
<dbReference type="Proteomes" id="UP000439752">
    <property type="component" value="Unassembled WGS sequence"/>
</dbReference>
<organism evidence="2 3">
    <name type="scientific">Exiguobacterium oxidotolerans</name>
    <dbReference type="NCBI Taxonomy" id="223958"/>
    <lineage>
        <taxon>Bacteria</taxon>
        <taxon>Bacillati</taxon>
        <taxon>Bacillota</taxon>
        <taxon>Bacilli</taxon>
        <taxon>Bacillales</taxon>
        <taxon>Bacillales Family XII. Incertae Sedis</taxon>
        <taxon>Exiguobacterium</taxon>
    </lineage>
</organism>
<dbReference type="EMBL" id="CABWKQ010000012">
    <property type="protein sequence ID" value="VWX34909.1"/>
    <property type="molecule type" value="Genomic_DNA"/>
</dbReference>
<protein>
    <submittedName>
        <fullName evidence="2">Uncharacterized protein</fullName>
    </submittedName>
</protein>